<dbReference type="InterPro" id="IPR013702">
    <property type="entry name" value="FIST_domain_N"/>
</dbReference>
<comment type="subcellular location">
    <subcellularLocation>
        <location evidence="1">Cell membrane</location>
        <topology evidence="1">Multi-pass membrane protein</topology>
    </subcellularLocation>
</comment>
<proteinExistence type="predicted"/>
<dbReference type="InterPro" id="IPR019494">
    <property type="entry name" value="FIST_C"/>
</dbReference>
<dbReference type="OMA" id="HGYTACW"/>
<dbReference type="SMART" id="SM01204">
    <property type="entry name" value="FIST_C"/>
    <property type="match status" value="1"/>
</dbReference>
<dbReference type="InterPro" id="IPR016741">
    <property type="entry name" value="UCP018953"/>
</dbReference>
<dbReference type="GO" id="GO:0005886">
    <property type="term" value="C:plasma membrane"/>
    <property type="evidence" value="ECO:0007669"/>
    <property type="project" value="UniProtKB-SubCell"/>
</dbReference>
<keyword evidence="10" id="KW-1185">Reference proteome</keyword>
<keyword evidence="6" id="KW-0732">Signal</keyword>
<evidence type="ECO:0000256" key="6">
    <source>
        <dbReference type="SAM" id="SignalP"/>
    </source>
</evidence>
<dbReference type="PANTHER" id="PTHR14939:SF5">
    <property type="entry name" value="F-BOX ONLY PROTEIN 22"/>
    <property type="match status" value="1"/>
</dbReference>
<accession>A0A8J5X7W9</accession>
<sequence length="461" mass="46494">MSGGLRVVLLCALAAPARALVGGLWTSRVATAARWQDALAELAPQPLVLGADDGAGGGRDTVALLFVSSRLWEDGGAGGRGRGRSSFAEIVRAACDALGTDALVSVVSDGVIGGRREIEGEPALALLTGPLPPGSAVHAIALATGATARAPLLAASARAAASAASTPLHSFLTFVDPFYECAALLRELGELFDGAPVCGGLSAPPGEEPSIALGPRVLPVGSAIVLGFAGAVAMHAVVAQGCRPVGPSFAVTACDESLVVALDGMPALEQLQLVVDGASDDERKLMEHALLCGLGARDDDAAADGRDSLVRIILGVTQQGAILIGVGDGELHVGTRLQFQIRSRASAQQDLDTQLQRYRLERQFSPAAAALARAPCGGVLFSCNGRGQRLFGVSNHDSECIQAALADLGAGAGADGAVPLGGFFANGEIGPVGISLGGGGSRTHMHGFTSVLALLFPTADT</sequence>
<dbReference type="Pfam" id="PF08495">
    <property type="entry name" value="FIST"/>
    <property type="match status" value="1"/>
</dbReference>
<evidence type="ECO:0000256" key="3">
    <source>
        <dbReference type="ARBA" id="ARBA00022692"/>
    </source>
</evidence>
<evidence type="ECO:0000313" key="10">
    <source>
        <dbReference type="Proteomes" id="UP000751190"/>
    </source>
</evidence>
<dbReference type="PIRSF" id="PIRSF018953">
    <property type="entry name" value="UCP018953"/>
    <property type="match status" value="1"/>
</dbReference>
<dbReference type="Proteomes" id="UP000751190">
    <property type="component" value="Unassembled WGS sequence"/>
</dbReference>
<evidence type="ECO:0000256" key="5">
    <source>
        <dbReference type="ARBA" id="ARBA00023136"/>
    </source>
</evidence>
<feature type="chain" id="PRO_5035189119" description="FIST C-domain domain-containing protein" evidence="6">
    <location>
        <begin position="20"/>
        <end position="461"/>
    </location>
</feature>
<keyword evidence="3" id="KW-0812">Transmembrane</keyword>
<dbReference type="SMART" id="SM00897">
    <property type="entry name" value="FIST"/>
    <property type="match status" value="1"/>
</dbReference>
<evidence type="ECO:0008006" key="11">
    <source>
        <dbReference type="Google" id="ProtNLM"/>
    </source>
</evidence>
<dbReference type="PANTHER" id="PTHR14939">
    <property type="entry name" value="F-BOX ONLY PROTEIN 22"/>
    <property type="match status" value="1"/>
</dbReference>
<dbReference type="AlphaFoldDB" id="A0A8J5X7W9"/>
<name>A0A8J5X7W9_DIALT</name>
<evidence type="ECO:0000256" key="2">
    <source>
        <dbReference type="ARBA" id="ARBA00022475"/>
    </source>
</evidence>
<feature type="domain" description="FIST C-domain" evidence="8">
    <location>
        <begin position="267"/>
        <end position="432"/>
    </location>
</feature>
<protein>
    <recommendedName>
        <fullName evidence="11">FIST C-domain domain-containing protein</fullName>
    </recommendedName>
</protein>
<comment type="caution">
    <text evidence="9">The sequence shown here is derived from an EMBL/GenBank/DDBJ whole genome shotgun (WGS) entry which is preliminary data.</text>
</comment>
<keyword evidence="4" id="KW-1133">Transmembrane helix</keyword>
<keyword evidence="5" id="KW-0472">Membrane</keyword>
<evidence type="ECO:0000259" key="7">
    <source>
        <dbReference type="SMART" id="SM00897"/>
    </source>
</evidence>
<gene>
    <name evidence="9" type="ORF">KFE25_011674</name>
</gene>
<evidence type="ECO:0000256" key="4">
    <source>
        <dbReference type="ARBA" id="ARBA00022989"/>
    </source>
</evidence>
<evidence type="ECO:0000313" key="9">
    <source>
        <dbReference type="EMBL" id="KAG8458143.1"/>
    </source>
</evidence>
<evidence type="ECO:0000259" key="8">
    <source>
        <dbReference type="SMART" id="SM01204"/>
    </source>
</evidence>
<dbReference type="OrthoDB" id="509497at2759"/>
<reference evidence="9" key="1">
    <citation type="submission" date="2021-05" db="EMBL/GenBank/DDBJ databases">
        <title>The genome of the haptophyte Pavlova lutheri (Diacronema luteri, Pavlovales) - a model for lipid biosynthesis in eukaryotic algae.</title>
        <authorList>
            <person name="Hulatt C.J."/>
            <person name="Posewitz M.C."/>
        </authorList>
    </citation>
    <scope>NUCLEOTIDE SEQUENCE</scope>
    <source>
        <strain evidence="9">NIVA-4/92</strain>
    </source>
</reference>
<dbReference type="EMBL" id="JAGTXO010000056">
    <property type="protein sequence ID" value="KAG8458143.1"/>
    <property type="molecule type" value="Genomic_DNA"/>
</dbReference>
<feature type="signal peptide" evidence="6">
    <location>
        <begin position="1"/>
        <end position="19"/>
    </location>
</feature>
<feature type="domain" description="FIST" evidence="7">
    <location>
        <begin position="60"/>
        <end position="266"/>
    </location>
</feature>
<evidence type="ECO:0000256" key="1">
    <source>
        <dbReference type="ARBA" id="ARBA00004651"/>
    </source>
</evidence>
<dbReference type="Pfam" id="PF10442">
    <property type="entry name" value="FIST_C"/>
    <property type="match status" value="1"/>
</dbReference>
<keyword evidence="2" id="KW-1003">Cell membrane</keyword>
<organism evidence="9 10">
    <name type="scientific">Diacronema lutheri</name>
    <name type="common">Unicellular marine alga</name>
    <name type="synonym">Monochrysis lutheri</name>
    <dbReference type="NCBI Taxonomy" id="2081491"/>
    <lineage>
        <taxon>Eukaryota</taxon>
        <taxon>Haptista</taxon>
        <taxon>Haptophyta</taxon>
        <taxon>Pavlovophyceae</taxon>
        <taxon>Pavlovales</taxon>
        <taxon>Pavlovaceae</taxon>
        <taxon>Diacronema</taxon>
    </lineage>
</organism>